<dbReference type="InterPro" id="IPR028161">
    <property type="entry name" value="Met8-like"/>
</dbReference>
<dbReference type="RefSeq" id="WP_093395426.1">
    <property type="nucleotide sequence ID" value="NZ_FOUU01000007.1"/>
</dbReference>
<dbReference type="InterPro" id="IPR042518">
    <property type="entry name" value="SirC_C"/>
</dbReference>
<organism evidence="8 9">
    <name type="scientific">Thermodesulforhabdus norvegica</name>
    <dbReference type="NCBI Taxonomy" id="39841"/>
    <lineage>
        <taxon>Bacteria</taxon>
        <taxon>Pseudomonadati</taxon>
        <taxon>Thermodesulfobacteriota</taxon>
        <taxon>Syntrophobacteria</taxon>
        <taxon>Syntrophobacterales</taxon>
        <taxon>Thermodesulforhabdaceae</taxon>
        <taxon>Thermodesulforhabdus</taxon>
    </lineage>
</organism>
<sequence>MKIYPVGLVIEGRKCVVVGGGRVAERKIKGLIEAGAEVYVVAREVSPAVEKLIREGRVIAAGSEYYSEILTGSVLVFAATDDPDLNKRISEDARRRGIFCNNVTDPADGDVIIPALFRDGNLIIAVTTTGASPALAARLRDRISETVVPVWKPYLEFMEKWRKFVLGWKAFSGNSQEILRKTAFIVYDLMDRHIPPDEGLPELKAACENLLPMPLPDELSEEWEDLWKS</sequence>
<dbReference type="Pfam" id="PF13241">
    <property type="entry name" value="NAD_binding_7"/>
    <property type="match status" value="1"/>
</dbReference>
<dbReference type="PANTHER" id="PTHR35330:SF1">
    <property type="entry name" value="SIROHEME BIOSYNTHESIS PROTEIN MET8"/>
    <property type="match status" value="1"/>
</dbReference>
<reference evidence="8 9" key="1">
    <citation type="submission" date="2016-10" db="EMBL/GenBank/DDBJ databases">
        <authorList>
            <person name="de Groot N.N."/>
        </authorList>
    </citation>
    <scope>NUCLEOTIDE SEQUENCE [LARGE SCALE GENOMIC DNA]</scope>
    <source>
        <strain evidence="8 9">DSM 9990</strain>
    </source>
</reference>
<feature type="domain" description="Siroheme synthase central" evidence="7">
    <location>
        <begin position="119"/>
        <end position="144"/>
    </location>
</feature>
<keyword evidence="4" id="KW-0520">NAD</keyword>
<dbReference type="GO" id="GO:0043115">
    <property type="term" value="F:precorrin-2 dehydrogenase activity"/>
    <property type="evidence" value="ECO:0007669"/>
    <property type="project" value="UniProtKB-EC"/>
</dbReference>
<dbReference type="UniPathway" id="UPA00262">
    <property type="reaction ID" value="UER00222"/>
</dbReference>
<dbReference type="InterPro" id="IPR028281">
    <property type="entry name" value="Sirohaem_synthase_central"/>
</dbReference>
<dbReference type="PANTHER" id="PTHR35330">
    <property type="entry name" value="SIROHEME BIOSYNTHESIS PROTEIN MET8"/>
    <property type="match status" value="1"/>
</dbReference>
<evidence type="ECO:0000256" key="6">
    <source>
        <dbReference type="ARBA" id="ARBA00047561"/>
    </source>
</evidence>
<proteinExistence type="predicted"/>
<dbReference type="STRING" id="39841.SAMN05660836_01975"/>
<dbReference type="Pfam" id="PF14824">
    <property type="entry name" value="Sirohm_synth_M"/>
    <property type="match status" value="1"/>
</dbReference>
<dbReference type="NCBIfam" id="TIGR01470">
    <property type="entry name" value="cysG_Nterm"/>
    <property type="match status" value="1"/>
</dbReference>
<dbReference type="InterPro" id="IPR036291">
    <property type="entry name" value="NAD(P)-bd_dom_sf"/>
</dbReference>
<evidence type="ECO:0000256" key="1">
    <source>
        <dbReference type="ARBA" id="ARBA00005010"/>
    </source>
</evidence>
<dbReference type="InterPro" id="IPR006367">
    <property type="entry name" value="Sirohaem_synthase_N"/>
</dbReference>
<name>A0A1I4UV13_9BACT</name>
<evidence type="ECO:0000259" key="7">
    <source>
        <dbReference type="Pfam" id="PF14824"/>
    </source>
</evidence>
<keyword evidence="5" id="KW-0627">Porphyrin biosynthesis</keyword>
<evidence type="ECO:0000313" key="9">
    <source>
        <dbReference type="Proteomes" id="UP000199611"/>
    </source>
</evidence>
<accession>A0A1I4UV13</accession>
<dbReference type="OrthoDB" id="9815856at2"/>
<protein>
    <recommendedName>
        <fullName evidence="2">precorrin-2 dehydrogenase</fullName>
        <ecNumber evidence="2">1.3.1.76</ecNumber>
    </recommendedName>
</protein>
<keyword evidence="3" id="KW-0560">Oxidoreductase</keyword>
<dbReference type="GO" id="GO:0019354">
    <property type="term" value="P:siroheme biosynthetic process"/>
    <property type="evidence" value="ECO:0007669"/>
    <property type="project" value="UniProtKB-UniPathway"/>
</dbReference>
<evidence type="ECO:0000313" key="8">
    <source>
        <dbReference type="EMBL" id="SFM92725.1"/>
    </source>
</evidence>
<dbReference type="AlphaFoldDB" id="A0A1I4UV13"/>
<evidence type="ECO:0000256" key="2">
    <source>
        <dbReference type="ARBA" id="ARBA00012400"/>
    </source>
</evidence>
<comment type="catalytic activity">
    <reaction evidence="6">
        <text>precorrin-2 + NAD(+) = sirohydrochlorin + NADH + 2 H(+)</text>
        <dbReference type="Rhea" id="RHEA:15613"/>
        <dbReference type="ChEBI" id="CHEBI:15378"/>
        <dbReference type="ChEBI" id="CHEBI:57540"/>
        <dbReference type="ChEBI" id="CHEBI:57945"/>
        <dbReference type="ChEBI" id="CHEBI:58351"/>
        <dbReference type="ChEBI" id="CHEBI:58827"/>
        <dbReference type="EC" id="1.3.1.76"/>
    </reaction>
</comment>
<evidence type="ECO:0000256" key="4">
    <source>
        <dbReference type="ARBA" id="ARBA00023027"/>
    </source>
</evidence>
<dbReference type="GO" id="GO:0004325">
    <property type="term" value="F:ferrochelatase activity"/>
    <property type="evidence" value="ECO:0007669"/>
    <property type="project" value="InterPro"/>
</dbReference>
<evidence type="ECO:0000256" key="5">
    <source>
        <dbReference type="ARBA" id="ARBA00023244"/>
    </source>
</evidence>
<gene>
    <name evidence="8" type="ORF">SAMN05660836_01975</name>
</gene>
<dbReference type="Proteomes" id="UP000199611">
    <property type="component" value="Unassembled WGS sequence"/>
</dbReference>
<dbReference type="EMBL" id="FOUU01000007">
    <property type="protein sequence ID" value="SFM92725.1"/>
    <property type="molecule type" value="Genomic_DNA"/>
</dbReference>
<comment type="pathway">
    <text evidence="1">Porphyrin-containing compound metabolism; siroheme biosynthesis; sirohydrochlorin from precorrin-2: step 1/1.</text>
</comment>
<evidence type="ECO:0000256" key="3">
    <source>
        <dbReference type="ARBA" id="ARBA00023002"/>
    </source>
</evidence>
<dbReference type="Gene3D" id="3.40.50.720">
    <property type="entry name" value="NAD(P)-binding Rossmann-like Domain"/>
    <property type="match status" value="1"/>
</dbReference>
<dbReference type="Gene3D" id="1.10.8.610">
    <property type="entry name" value="SirC, precorrin-2 dehydrogenase, C-terminal helical domain-like"/>
    <property type="match status" value="1"/>
</dbReference>
<dbReference type="EC" id="1.3.1.76" evidence="2"/>
<dbReference type="SUPFAM" id="SSF51735">
    <property type="entry name" value="NAD(P)-binding Rossmann-fold domains"/>
    <property type="match status" value="1"/>
</dbReference>
<dbReference type="SUPFAM" id="SSF75615">
    <property type="entry name" value="Siroheme synthase middle domains-like"/>
    <property type="match status" value="1"/>
</dbReference>
<keyword evidence="9" id="KW-1185">Reference proteome</keyword>